<dbReference type="PROSITE" id="PS00073">
    <property type="entry name" value="ACYL_COA_DH_2"/>
    <property type="match status" value="1"/>
</dbReference>
<dbReference type="Pfam" id="PF02771">
    <property type="entry name" value="Acyl-CoA_dh_N"/>
    <property type="match status" value="1"/>
</dbReference>
<dbReference type="Gene3D" id="1.20.140.10">
    <property type="entry name" value="Butyryl-CoA Dehydrogenase, subunit A, domain 3"/>
    <property type="match status" value="1"/>
</dbReference>
<proteinExistence type="inferred from homology"/>
<dbReference type="STRING" id="526226.Gbro_2001"/>
<keyword evidence="4 6" id="KW-0274">FAD</keyword>
<dbReference type="Gene3D" id="2.40.110.10">
    <property type="entry name" value="Butyryl-CoA Dehydrogenase, subunit A, domain 2"/>
    <property type="match status" value="1"/>
</dbReference>
<evidence type="ECO:0000256" key="4">
    <source>
        <dbReference type="ARBA" id="ARBA00022827"/>
    </source>
</evidence>
<dbReference type="Pfam" id="PF02770">
    <property type="entry name" value="Acyl-CoA_dh_M"/>
    <property type="match status" value="1"/>
</dbReference>
<dbReference type="HOGENOM" id="CLU_018204_0_3_11"/>
<evidence type="ECO:0000313" key="10">
    <source>
        <dbReference type="EMBL" id="ACY21254.1"/>
    </source>
</evidence>
<evidence type="ECO:0000313" key="11">
    <source>
        <dbReference type="Proteomes" id="UP000001219"/>
    </source>
</evidence>
<keyword evidence="5 6" id="KW-0560">Oxidoreductase</keyword>
<comment type="cofactor">
    <cofactor evidence="1 6">
        <name>FAD</name>
        <dbReference type="ChEBI" id="CHEBI:57692"/>
    </cofactor>
</comment>
<dbReference type="InterPro" id="IPR013786">
    <property type="entry name" value="AcylCoA_DH/ox_N"/>
</dbReference>
<dbReference type="Pfam" id="PF00441">
    <property type="entry name" value="Acyl-CoA_dh_1"/>
    <property type="match status" value="1"/>
</dbReference>
<dbReference type="PANTHER" id="PTHR43884">
    <property type="entry name" value="ACYL-COA DEHYDROGENASE"/>
    <property type="match status" value="1"/>
</dbReference>
<dbReference type="GO" id="GO:0003995">
    <property type="term" value="F:acyl-CoA dehydrogenase activity"/>
    <property type="evidence" value="ECO:0007669"/>
    <property type="project" value="InterPro"/>
</dbReference>
<dbReference type="FunFam" id="2.40.110.10:FF:000009">
    <property type="entry name" value="Acyl-CoA dehydrogenase"/>
    <property type="match status" value="1"/>
</dbReference>
<evidence type="ECO:0000256" key="5">
    <source>
        <dbReference type="ARBA" id="ARBA00023002"/>
    </source>
</evidence>
<accession>D0LAE1</accession>
<evidence type="ECO:0000256" key="1">
    <source>
        <dbReference type="ARBA" id="ARBA00001974"/>
    </source>
</evidence>
<dbReference type="InterPro" id="IPR036250">
    <property type="entry name" value="AcylCo_DH-like_C"/>
</dbReference>
<evidence type="ECO:0000256" key="6">
    <source>
        <dbReference type="RuleBase" id="RU362125"/>
    </source>
</evidence>
<reference evidence="11" key="1">
    <citation type="submission" date="2009-10" db="EMBL/GenBank/DDBJ databases">
        <title>The complete chromosome of Gordonia bronchialis DSM 43247.</title>
        <authorList>
            <consortium name="US DOE Joint Genome Institute (JGI-PGF)"/>
            <person name="Lucas S."/>
            <person name="Copeland A."/>
            <person name="Lapidus A."/>
            <person name="Glavina del Rio T."/>
            <person name="Dalin E."/>
            <person name="Tice H."/>
            <person name="Bruce D."/>
            <person name="Goodwin L."/>
            <person name="Pitluck S."/>
            <person name="Kyrpides N."/>
            <person name="Mavromatis K."/>
            <person name="Ivanova N."/>
            <person name="Ovchinnikova G."/>
            <person name="Saunders E."/>
            <person name="Brettin T."/>
            <person name="Detter J.C."/>
            <person name="Han C."/>
            <person name="Larimer F."/>
            <person name="Land M."/>
            <person name="Hauser L."/>
            <person name="Markowitz V."/>
            <person name="Cheng J.-F."/>
            <person name="Hugenholtz P."/>
            <person name="Woyke T."/>
            <person name="Wu D."/>
            <person name="Jando M."/>
            <person name="Schneider S."/>
            <person name="Goeker M."/>
            <person name="Klenk H.-P."/>
            <person name="Eisen J.A."/>
        </authorList>
    </citation>
    <scope>NUCLEOTIDE SEQUENCE [LARGE SCALE GENOMIC DNA]</scope>
    <source>
        <strain evidence="11">ATCC 25592 / DSM 43247 / BCRC 13721 / JCM 3198 / KCTC 3076 / NBRC 16047 / NCTC 10667</strain>
    </source>
</reference>
<dbReference type="SUPFAM" id="SSF47203">
    <property type="entry name" value="Acyl-CoA dehydrogenase C-terminal domain-like"/>
    <property type="match status" value="1"/>
</dbReference>
<dbReference type="InterPro" id="IPR009100">
    <property type="entry name" value="AcylCoA_DH/oxidase_NM_dom_sf"/>
</dbReference>
<evidence type="ECO:0000259" key="7">
    <source>
        <dbReference type="Pfam" id="PF00441"/>
    </source>
</evidence>
<keyword evidence="3 6" id="KW-0285">Flavoprotein</keyword>
<dbReference type="InterPro" id="IPR037069">
    <property type="entry name" value="AcylCoA_DH/ox_N_sf"/>
</dbReference>
<sequence>MRDLARSFCEKEIKPNIEKFIEQHHVDRDLWNKAGELGLLCMSIPEEYGGGGGTFAHEAVLIEEQAKVADSSWGVSLHNGIVAHYLLAYGSEEQKKTWLPKMASGEVVGAIAMTEPGTGSDLQNVKTKAIRDGDDYVIDGSKTFITNGAQADLIILVAKTDVSEGAKGISLILVEAERDGFRRGRVLDKVGQRGQDTSELFFDGVRVPTSNLLGAEEGQGFIQLMAQLPQERLIIAVASVAGMETALAHTLAYTKERTAFGRPVFGFQNTKFKLAEVATETRIARVFVDDCITKHLDGELDIPTVAMAKWWTSDRAMVVADECLQLFGGYGYMNEYPIARMWSDQRVQKIYAGTNEIMKEIIARTL</sequence>
<dbReference type="GO" id="GO:0050660">
    <property type="term" value="F:flavin adenine dinucleotide binding"/>
    <property type="evidence" value="ECO:0007669"/>
    <property type="project" value="InterPro"/>
</dbReference>
<dbReference type="Proteomes" id="UP000001219">
    <property type="component" value="Chromosome"/>
</dbReference>
<dbReference type="FunFam" id="1.20.140.10:FF:000001">
    <property type="entry name" value="Acyl-CoA dehydrogenase"/>
    <property type="match status" value="1"/>
</dbReference>
<comment type="similarity">
    <text evidence="2 6">Belongs to the acyl-CoA dehydrogenase family.</text>
</comment>
<dbReference type="Gene3D" id="1.10.540.10">
    <property type="entry name" value="Acyl-CoA dehydrogenase/oxidase, N-terminal domain"/>
    <property type="match status" value="1"/>
</dbReference>
<reference evidence="10 11" key="2">
    <citation type="journal article" date="2010" name="Stand. Genomic Sci.">
        <title>Complete genome sequence of Gordonia bronchialis type strain (3410).</title>
        <authorList>
            <person name="Ivanova N."/>
            <person name="Sikorski J."/>
            <person name="Jando M."/>
            <person name="Lapidus A."/>
            <person name="Nolan M."/>
            <person name="Lucas S."/>
            <person name="Del Rio T.G."/>
            <person name="Tice H."/>
            <person name="Copeland A."/>
            <person name="Cheng J.F."/>
            <person name="Chen F."/>
            <person name="Bruce D."/>
            <person name="Goodwin L."/>
            <person name="Pitluck S."/>
            <person name="Mavromatis K."/>
            <person name="Ovchinnikova G."/>
            <person name="Pati A."/>
            <person name="Chen A."/>
            <person name="Palaniappan K."/>
            <person name="Land M."/>
            <person name="Hauser L."/>
            <person name="Chang Y.J."/>
            <person name="Jeffries C.D."/>
            <person name="Chain P."/>
            <person name="Saunders E."/>
            <person name="Han C."/>
            <person name="Detter J.C."/>
            <person name="Brettin T."/>
            <person name="Rohde M."/>
            <person name="Goker M."/>
            <person name="Bristow J."/>
            <person name="Eisen J.A."/>
            <person name="Markowitz V."/>
            <person name="Hugenholtz P."/>
            <person name="Klenk H.P."/>
            <person name="Kyrpides N.C."/>
        </authorList>
    </citation>
    <scope>NUCLEOTIDE SEQUENCE [LARGE SCALE GENOMIC DNA]</scope>
    <source>
        <strain evidence="11">ATCC 25592 / DSM 43247 / BCRC 13721 / JCM 3198 / KCTC 3076 / NBRC 16047 / NCTC 10667</strain>
    </source>
</reference>
<dbReference type="EMBL" id="CP001802">
    <property type="protein sequence ID" value="ACY21254.1"/>
    <property type="molecule type" value="Genomic_DNA"/>
</dbReference>
<dbReference type="InterPro" id="IPR046373">
    <property type="entry name" value="Acyl-CoA_Oxase/DH_mid-dom_sf"/>
</dbReference>
<evidence type="ECO:0000259" key="8">
    <source>
        <dbReference type="Pfam" id="PF02770"/>
    </source>
</evidence>
<gene>
    <name evidence="10" type="ordered locus">Gbro_2001</name>
</gene>
<dbReference type="KEGG" id="gbr:Gbro_2001"/>
<evidence type="ECO:0000256" key="2">
    <source>
        <dbReference type="ARBA" id="ARBA00009347"/>
    </source>
</evidence>
<feature type="domain" description="Acyl-CoA dehydrogenase/oxidase C-terminal" evidence="7">
    <location>
        <begin position="218"/>
        <end position="365"/>
    </location>
</feature>
<feature type="domain" description="Acyl-CoA oxidase/dehydrogenase middle" evidence="8">
    <location>
        <begin position="110"/>
        <end position="205"/>
    </location>
</feature>
<protein>
    <submittedName>
        <fullName evidence="10">Acyl-CoA dehydrogenase domain protein</fullName>
    </submittedName>
</protein>
<dbReference type="eggNOG" id="COG1960">
    <property type="taxonomic scope" value="Bacteria"/>
</dbReference>
<evidence type="ECO:0000256" key="3">
    <source>
        <dbReference type="ARBA" id="ARBA00022630"/>
    </source>
</evidence>
<dbReference type="AlphaFoldDB" id="D0LAE1"/>
<dbReference type="SUPFAM" id="SSF56645">
    <property type="entry name" value="Acyl-CoA dehydrogenase NM domain-like"/>
    <property type="match status" value="1"/>
</dbReference>
<dbReference type="FunFam" id="1.10.540.10:FF:000026">
    <property type="entry name" value="Acyl-CoA dehydrogenase medium chain"/>
    <property type="match status" value="1"/>
</dbReference>
<feature type="domain" description="Acyl-CoA dehydrogenase/oxidase N-terminal" evidence="9">
    <location>
        <begin position="1"/>
        <end position="106"/>
    </location>
</feature>
<dbReference type="PANTHER" id="PTHR43884:SF12">
    <property type="entry name" value="ISOVALERYL-COA DEHYDROGENASE, MITOCHONDRIAL-RELATED"/>
    <property type="match status" value="1"/>
</dbReference>
<dbReference type="InterPro" id="IPR009075">
    <property type="entry name" value="AcylCo_DH/oxidase_C"/>
</dbReference>
<name>D0LAE1_GORB4</name>
<evidence type="ECO:0000259" key="9">
    <source>
        <dbReference type="Pfam" id="PF02771"/>
    </source>
</evidence>
<dbReference type="InterPro" id="IPR006089">
    <property type="entry name" value="Acyl-CoA_DH_CS"/>
</dbReference>
<organism evidence="10 11">
    <name type="scientific">Gordonia bronchialis (strain ATCC 25592 / DSM 43247 / BCRC 13721 / JCM 3198 / KCTC 3076 / NBRC 16047 / NCTC 10667)</name>
    <name type="common">Rhodococcus bronchialis</name>
    <dbReference type="NCBI Taxonomy" id="526226"/>
    <lineage>
        <taxon>Bacteria</taxon>
        <taxon>Bacillati</taxon>
        <taxon>Actinomycetota</taxon>
        <taxon>Actinomycetes</taxon>
        <taxon>Mycobacteriales</taxon>
        <taxon>Gordoniaceae</taxon>
        <taxon>Gordonia</taxon>
    </lineage>
</organism>
<dbReference type="InterPro" id="IPR006091">
    <property type="entry name" value="Acyl-CoA_Oxase/DH_mid-dom"/>
</dbReference>
<keyword evidence="11" id="KW-1185">Reference proteome</keyword>